<dbReference type="SMART" id="SM00575">
    <property type="entry name" value="ZnF_PMZ"/>
    <property type="match status" value="1"/>
</dbReference>
<keyword evidence="8" id="KW-1185">Reference proteome</keyword>
<accession>A0A6D2K0S2</accession>
<feature type="region of interest" description="Disordered" evidence="5">
    <location>
        <begin position="656"/>
        <end position="690"/>
    </location>
</feature>
<dbReference type="GO" id="GO:0008270">
    <property type="term" value="F:zinc ion binding"/>
    <property type="evidence" value="ECO:0007669"/>
    <property type="project" value="UniProtKB-KW"/>
</dbReference>
<feature type="region of interest" description="Disordered" evidence="5">
    <location>
        <begin position="780"/>
        <end position="816"/>
    </location>
</feature>
<keyword evidence="3" id="KW-0862">Zinc</keyword>
<dbReference type="InterPro" id="IPR007527">
    <property type="entry name" value="Znf_SWIM"/>
</dbReference>
<dbReference type="InterPro" id="IPR004332">
    <property type="entry name" value="Transposase_MuDR"/>
</dbReference>
<dbReference type="AlphaFoldDB" id="A0A6D2K0S2"/>
<protein>
    <recommendedName>
        <fullName evidence="6">SWIM-type domain-containing protein</fullName>
    </recommendedName>
</protein>
<dbReference type="OrthoDB" id="1082478at2759"/>
<feature type="region of interest" description="Disordered" evidence="5">
    <location>
        <begin position="1"/>
        <end position="133"/>
    </location>
</feature>
<feature type="domain" description="SWIM-type" evidence="6">
    <location>
        <begin position="582"/>
        <end position="614"/>
    </location>
</feature>
<keyword evidence="1" id="KW-0479">Metal-binding</keyword>
<dbReference type="PANTHER" id="PTHR31973">
    <property type="entry name" value="POLYPROTEIN, PUTATIVE-RELATED"/>
    <property type="match status" value="1"/>
</dbReference>
<dbReference type="Pfam" id="PF04434">
    <property type="entry name" value="SWIM"/>
    <property type="match status" value="1"/>
</dbReference>
<evidence type="ECO:0000256" key="1">
    <source>
        <dbReference type="ARBA" id="ARBA00022723"/>
    </source>
</evidence>
<evidence type="ECO:0000256" key="5">
    <source>
        <dbReference type="SAM" id="MobiDB-lite"/>
    </source>
</evidence>
<feature type="compositionally biased region" description="Basic residues" evidence="5">
    <location>
        <begin position="1"/>
        <end position="10"/>
    </location>
</feature>
<reference evidence="7" key="1">
    <citation type="submission" date="2020-01" db="EMBL/GenBank/DDBJ databases">
        <authorList>
            <person name="Mishra B."/>
        </authorList>
    </citation>
    <scope>NUCLEOTIDE SEQUENCE [LARGE SCALE GENOMIC DNA]</scope>
</reference>
<keyword evidence="2 4" id="KW-0863">Zinc-finger</keyword>
<organism evidence="7 8">
    <name type="scientific">Microthlaspi erraticum</name>
    <dbReference type="NCBI Taxonomy" id="1685480"/>
    <lineage>
        <taxon>Eukaryota</taxon>
        <taxon>Viridiplantae</taxon>
        <taxon>Streptophyta</taxon>
        <taxon>Embryophyta</taxon>
        <taxon>Tracheophyta</taxon>
        <taxon>Spermatophyta</taxon>
        <taxon>Magnoliopsida</taxon>
        <taxon>eudicotyledons</taxon>
        <taxon>Gunneridae</taxon>
        <taxon>Pentapetalae</taxon>
        <taxon>rosids</taxon>
        <taxon>malvids</taxon>
        <taxon>Brassicales</taxon>
        <taxon>Brassicaceae</taxon>
        <taxon>Coluteocarpeae</taxon>
        <taxon>Microthlaspi</taxon>
    </lineage>
</organism>
<dbReference type="PROSITE" id="PS50966">
    <property type="entry name" value="ZF_SWIM"/>
    <property type="match status" value="1"/>
</dbReference>
<evidence type="ECO:0000256" key="2">
    <source>
        <dbReference type="ARBA" id="ARBA00022771"/>
    </source>
</evidence>
<dbReference type="Pfam" id="PF03108">
    <property type="entry name" value="DBD_Tnp_Mut"/>
    <property type="match status" value="1"/>
</dbReference>
<feature type="compositionally biased region" description="Acidic residues" evidence="5">
    <location>
        <begin position="113"/>
        <end position="122"/>
    </location>
</feature>
<evidence type="ECO:0000256" key="3">
    <source>
        <dbReference type="ARBA" id="ARBA00022833"/>
    </source>
</evidence>
<dbReference type="EMBL" id="CACVBM020001251">
    <property type="protein sequence ID" value="CAA7041780.1"/>
    <property type="molecule type" value="Genomic_DNA"/>
</dbReference>
<evidence type="ECO:0000313" key="8">
    <source>
        <dbReference type="Proteomes" id="UP000467841"/>
    </source>
</evidence>
<name>A0A6D2K0S2_9BRAS</name>
<feature type="compositionally biased region" description="Acidic residues" evidence="5">
    <location>
        <begin position="15"/>
        <end position="63"/>
    </location>
</feature>
<evidence type="ECO:0000313" key="7">
    <source>
        <dbReference type="EMBL" id="CAA7041780.1"/>
    </source>
</evidence>
<feature type="compositionally biased region" description="Acidic residues" evidence="5">
    <location>
        <begin position="90"/>
        <end position="102"/>
    </location>
</feature>
<dbReference type="Pfam" id="PF10551">
    <property type="entry name" value="MULE"/>
    <property type="match status" value="1"/>
</dbReference>
<dbReference type="InterPro" id="IPR018289">
    <property type="entry name" value="MULE_transposase_dom"/>
</dbReference>
<sequence length="870" mass="101423">MTKAKRKAVSRKGEEIDDGGDGEPEIDDGGDDEPVIEDDCGVVGDDDCDDVDDGDDEEDDENDVNTSGVVEEGCEDLVQHFGEAARDDESGSDADSGDDIWDDEKIPDPMSSDSDDDDEDEEQGQRENDDPDQLLALGKTFNTPEDFKLAVLRYSLKTRYDIKLYKSQAMKIGAKCSDTDVNCGWRVYCSYEKRRHKMQIKVYVNNHTCVRSGYTKMLKRSTIAWLFSERLRKNPHITKQEMAAEIKREYNLVVSDDQCGKAKSKLMRERKASHEAHFARVWDYQAEIFQTNPHTKFEIETIPGPTIGSKARFYRCYVCFSSQRESWKQTCRPIIGLDGAFLKWDIKGHLLAAVGRDGDNRIVPIAWAVVEVENDDNWDWFIKQLSGSLDLGDGRKVSIISDKHKSLVKAVKNVLPQAEHRQCARHIMENWKKDSHDRKLQELFWKIARSYTMGEFTDNMEALARYNPYAFATLQDTNPKSWSRAFFRIGSCCNDNLNNLSESFNRTIRQARKKPLLELLEDIRRQCMVRNAKRAIIAGRLKKRFTVRAHEEIEKMIAGSQFCIRYMARDDFHEVELNNDRYCVDMNTLTCGCKKWQMIGIPCVHAASVIIAKKRKVEDYVNDYYTTRMWQETYRRGIKPVEGMKVWPRLNRLPVLPPPWRKGNPGRPSNYARKKGKNESASKSSKTKLSRALRVMTCSNCKEDGHNKQTCENPFVESQPKRPRGRPKKYQEIHKLMAFHKHKESHKQKQFQNHKESHKQKEFHNHKDFLKHRDFQKEKTELHNHKGLKDKDHKEKEDMELQSHKDLQDTDHKEKEKEFHMLKIKVQKEDGHKDKDLKDKYLKDKDLKVGDHGFDVWSQIFEMYFWHSVL</sequence>
<dbReference type="InterPro" id="IPR006564">
    <property type="entry name" value="Znf_PMZ"/>
</dbReference>
<evidence type="ECO:0000259" key="6">
    <source>
        <dbReference type="PROSITE" id="PS50966"/>
    </source>
</evidence>
<dbReference type="Proteomes" id="UP000467841">
    <property type="component" value="Unassembled WGS sequence"/>
</dbReference>
<dbReference type="PANTHER" id="PTHR31973:SF187">
    <property type="entry name" value="MUTATOR TRANSPOSASE MUDRA PROTEIN"/>
    <property type="match status" value="1"/>
</dbReference>
<comment type="caution">
    <text evidence="7">The sequence shown here is derived from an EMBL/GenBank/DDBJ whole genome shotgun (WGS) entry which is preliminary data.</text>
</comment>
<proteinExistence type="predicted"/>
<gene>
    <name evidence="7" type="ORF">MERR_LOCUS29015</name>
</gene>
<evidence type="ECO:0000256" key="4">
    <source>
        <dbReference type="PROSITE-ProRule" id="PRU00325"/>
    </source>
</evidence>